<gene>
    <name evidence="7" type="ORF">GCM10011577_38820</name>
</gene>
<keyword evidence="1 3" id="KW-0238">DNA-binding</keyword>
<dbReference type="InterPro" id="IPR011010">
    <property type="entry name" value="DNA_brk_join_enz"/>
</dbReference>
<keyword evidence="2" id="KW-0233">DNA recombination</keyword>
<dbReference type="Proteomes" id="UP000596938">
    <property type="component" value="Unassembled WGS sequence"/>
</dbReference>
<protein>
    <submittedName>
        <fullName evidence="7">Site-specific integrase</fullName>
    </submittedName>
</protein>
<proteinExistence type="predicted"/>
<accession>A0ABQ1Y207</accession>
<feature type="domain" description="Core-binding (CB)" evidence="6">
    <location>
        <begin position="71"/>
        <end position="161"/>
    </location>
</feature>
<evidence type="ECO:0000259" key="6">
    <source>
        <dbReference type="PROSITE" id="PS51900"/>
    </source>
</evidence>
<feature type="region of interest" description="Disordered" evidence="4">
    <location>
        <begin position="254"/>
        <end position="290"/>
    </location>
</feature>
<evidence type="ECO:0000259" key="5">
    <source>
        <dbReference type="PROSITE" id="PS51898"/>
    </source>
</evidence>
<evidence type="ECO:0000313" key="8">
    <source>
        <dbReference type="Proteomes" id="UP000596938"/>
    </source>
</evidence>
<dbReference type="InterPro" id="IPR044068">
    <property type="entry name" value="CB"/>
</dbReference>
<dbReference type="PROSITE" id="PS51898">
    <property type="entry name" value="TYR_RECOMBINASE"/>
    <property type="match status" value="1"/>
</dbReference>
<sequence>MATARRPKGEGTAPRLLPDGRWRAELTIGTDANGKRDRKVVYGATKTECSANLRAVIKAKDDGILTNGRAPTLGEWMHHWVDNIAPIKVTGGKGCRPRTLVGYRSYIRTWVDTSPVAKVRLDKLTPEHLEQLYKPLRDLNRSESTVAQLHRILSRALTVAMRRGRVGFNPAQRMDAPQPAEYEPDILTPDDARKLRAAAEDAPDGARWLVALALGLRQGEALALAWDKIDLDAGVLHVHRELYSLPWKHGCPEAEAKPKDERPCGRRADHCKHRHSGGRFVGTPKSDAGKRTLSLPEQLVDVLRRHKEAQIRIRAEEGPRWRGFTAASGETLELVFCQRSGNAYQASKDWQAWKDFLKAAGVPAVRVHDARHTAATLLLLMGVDGRVVMDMMGWSVASMLKRYQHVLDVMKVDAAKKVGDALWATPAEPEPQPQAAVLSMADFRARRKA</sequence>
<dbReference type="PANTHER" id="PTHR30349">
    <property type="entry name" value="PHAGE INTEGRASE-RELATED"/>
    <property type="match status" value="1"/>
</dbReference>
<name>A0ABQ1Y207_9MICC</name>
<dbReference type="Gene3D" id="1.10.443.10">
    <property type="entry name" value="Intergrase catalytic core"/>
    <property type="match status" value="1"/>
</dbReference>
<dbReference type="PROSITE" id="PS51900">
    <property type="entry name" value="CB"/>
    <property type="match status" value="1"/>
</dbReference>
<dbReference type="EMBL" id="BMKU01000019">
    <property type="protein sequence ID" value="GGH10111.1"/>
    <property type="molecule type" value="Genomic_DNA"/>
</dbReference>
<keyword evidence="8" id="KW-1185">Reference proteome</keyword>
<feature type="compositionally biased region" description="Basic and acidic residues" evidence="4">
    <location>
        <begin position="254"/>
        <end position="268"/>
    </location>
</feature>
<evidence type="ECO:0000313" key="7">
    <source>
        <dbReference type="EMBL" id="GGH10111.1"/>
    </source>
</evidence>
<feature type="domain" description="Tyr recombinase" evidence="5">
    <location>
        <begin position="182"/>
        <end position="416"/>
    </location>
</feature>
<organism evidence="7 8">
    <name type="scientific">Pseudarthrobacter polychromogenes</name>
    <dbReference type="NCBI Taxonomy" id="1676"/>
    <lineage>
        <taxon>Bacteria</taxon>
        <taxon>Bacillati</taxon>
        <taxon>Actinomycetota</taxon>
        <taxon>Actinomycetes</taxon>
        <taxon>Micrococcales</taxon>
        <taxon>Micrococcaceae</taxon>
        <taxon>Pseudarthrobacter</taxon>
    </lineage>
</organism>
<dbReference type="PANTHER" id="PTHR30349:SF91">
    <property type="entry name" value="INTA PROTEIN"/>
    <property type="match status" value="1"/>
</dbReference>
<dbReference type="RefSeq" id="WP_188813738.1">
    <property type="nucleotide sequence ID" value="NZ_BAAAWV010000001.1"/>
</dbReference>
<evidence type="ECO:0000256" key="1">
    <source>
        <dbReference type="ARBA" id="ARBA00023125"/>
    </source>
</evidence>
<dbReference type="SUPFAM" id="SSF56349">
    <property type="entry name" value="DNA breaking-rejoining enzymes"/>
    <property type="match status" value="1"/>
</dbReference>
<evidence type="ECO:0000256" key="2">
    <source>
        <dbReference type="ARBA" id="ARBA00023172"/>
    </source>
</evidence>
<evidence type="ECO:0000256" key="3">
    <source>
        <dbReference type="PROSITE-ProRule" id="PRU01248"/>
    </source>
</evidence>
<dbReference type="CDD" id="cd01189">
    <property type="entry name" value="INT_ICEBs1_C_like"/>
    <property type="match status" value="1"/>
</dbReference>
<dbReference type="Gene3D" id="1.10.150.130">
    <property type="match status" value="1"/>
</dbReference>
<comment type="caution">
    <text evidence="7">The sequence shown here is derived from an EMBL/GenBank/DDBJ whole genome shotgun (WGS) entry which is preliminary data.</text>
</comment>
<dbReference type="InterPro" id="IPR002104">
    <property type="entry name" value="Integrase_catalytic"/>
</dbReference>
<dbReference type="InterPro" id="IPR050090">
    <property type="entry name" value="Tyrosine_recombinase_XerCD"/>
</dbReference>
<dbReference type="InterPro" id="IPR010998">
    <property type="entry name" value="Integrase_recombinase_N"/>
</dbReference>
<dbReference type="Pfam" id="PF00589">
    <property type="entry name" value="Phage_integrase"/>
    <property type="match status" value="1"/>
</dbReference>
<evidence type="ECO:0000256" key="4">
    <source>
        <dbReference type="SAM" id="MobiDB-lite"/>
    </source>
</evidence>
<reference evidence="8" key="1">
    <citation type="journal article" date="2019" name="Int. J. Syst. Evol. Microbiol.">
        <title>The Global Catalogue of Microorganisms (GCM) 10K type strain sequencing project: providing services to taxonomists for standard genome sequencing and annotation.</title>
        <authorList>
            <consortium name="The Broad Institute Genomics Platform"/>
            <consortium name="The Broad Institute Genome Sequencing Center for Infectious Disease"/>
            <person name="Wu L."/>
            <person name="Ma J."/>
        </authorList>
    </citation>
    <scope>NUCLEOTIDE SEQUENCE [LARGE SCALE GENOMIC DNA]</scope>
    <source>
        <strain evidence="8">CGMCC 1.1927</strain>
    </source>
</reference>
<dbReference type="InterPro" id="IPR013762">
    <property type="entry name" value="Integrase-like_cat_sf"/>
</dbReference>